<gene>
    <name evidence="3" type="ORF">PGLA2088_LOCUS28704</name>
</gene>
<proteinExistence type="predicted"/>
<protein>
    <submittedName>
        <fullName evidence="3">Uncharacterized protein</fullName>
    </submittedName>
</protein>
<feature type="non-terminal residue" evidence="3">
    <location>
        <position position="231"/>
    </location>
</feature>
<sequence length="231" mass="24784">EMPGLSSPSPARLPPPPVPRHYGPARGSIPGAPAINGSGLNGANGRPSLGRPAAVPQGLDVSRLLAGLQRGAVPGANGNIDFLCHKFSGLLERLQKSEAGEREALESCAQLEAQLVTKDLEEDAERRELEAADAAAREEIRKFESSLTEVLCGEVETKEQLSAVRAETEALAVRRRSLEELCLSDRAKLAETNASLRHKQLSRPEGRDDLRRLQGQLQTFAARCVAADAEI</sequence>
<evidence type="ECO:0000256" key="2">
    <source>
        <dbReference type="SAM" id="MobiDB-lite"/>
    </source>
</evidence>
<keyword evidence="1" id="KW-0175">Coiled coil</keyword>
<evidence type="ECO:0000313" key="4">
    <source>
        <dbReference type="Proteomes" id="UP000626109"/>
    </source>
</evidence>
<feature type="coiled-coil region" evidence="1">
    <location>
        <begin position="117"/>
        <end position="146"/>
    </location>
</feature>
<feature type="compositionally biased region" description="Low complexity" evidence="2">
    <location>
        <begin position="1"/>
        <end position="10"/>
    </location>
</feature>
<accession>A0A813K931</accession>
<evidence type="ECO:0000256" key="1">
    <source>
        <dbReference type="SAM" id="Coils"/>
    </source>
</evidence>
<reference evidence="3" key="1">
    <citation type="submission" date="2021-02" db="EMBL/GenBank/DDBJ databases">
        <authorList>
            <person name="Dougan E. K."/>
            <person name="Rhodes N."/>
            <person name="Thang M."/>
            <person name="Chan C."/>
        </authorList>
    </citation>
    <scope>NUCLEOTIDE SEQUENCE</scope>
</reference>
<dbReference type="Proteomes" id="UP000626109">
    <property type="component" value="Unassembled WGS sequence"/>
</dbReference>
<organism evidence="3 4">
    <name type="scientific">Polarella glacialis</name>
    <name type="common">Dinoflagellate</name>
    <dbReference type="NCBI Taxonomy" id="89957"/>
    <lineage>
        <taxon>Eukaryota</taxon>
        <taxon>Sar</taxon>
        <taxon>Alveolata</taxon>
        <taxon>Dinophyceae</taxon>
        <taxon>Suessiales</taxon>
        <taxon>Suessiaceae</taxon>
        <taxon>Polarella</taxon>
    </lineage>
</organism>
<dbReference type="EMBL" id="CAJNNW010027992">
    <property type="protein sequence ID" value="CAE8694151.1"/>
    <property type="molecule type" value="Genomic_DNA"/>
</dbReference>
<name>A0A813K931_POLGL</name>
<comment type="caution">
    <text evidence="3">The sequence shown here is derived from an EMBL/GenBank/DDBJ whole genome shotgun (WGS) entry which is preliminary data.</text>
</comment>
<dbReference type="AlphaFoldDB" id="A0A813K931"/>
<evidence type="ECO:0000313" key="3">
    <source>
        <dbReference type="EMBL" id="CAE8694151.1"/>
    </source>
</evidence>
<feature type="region of interest" description="Disordered" evidence="2">
    <location>
        <begin position="1"/>
        <end position="54"/>
    </location>
</feature>
<feature type="non-terminal residue" evidence="3">
    <location>
        <position position="1"/>
    </location>
</feature>